<keyword evidence="3" id="KW-1185">Reference proteome</keyword>
<dbReference type="GeneID" id="14868298"/>
<sequence length="562" mass="63871">MNEKSSTPSSSSSSSSFSLSPKGGLSDLTILKIITHIEYNQDIVCLLMTCKAYYKEFMKQYAKVITFKDIDPTSIASPSEMTMIGSSMKPFKEIYNSSLVALQNTDDDDQDFITLTKTSTKEDIKEIKNPTKFYLQEYQGEIKDVLLPSVNTIVIEIRPVIPPFPTISEWSSCATLTKLSIRSHRVLPIGLQFPATLTELDINYYCRDFFTLDLTNLKSLTDLNVDTNRQDLVPATDILLPNPNTSLTTLTLVVHLDPSTMKQSFFPTNLKEIDMKYESFGKTKPPPTVQKMTISTKSRIPTFFYPKSLVDLSIHLDNTTLEPWSLPYGLKILLITNYECPVSPAFVPDTVVDLCVNVSNPIHSTFPRGLVKFITSTNYNSPLKYPPTLRKLYFLRDKYPPPVIYLPTSLYKFSFSIKRNNDTLVYTLPTTKVINNDNSTITDNPLHFVLPHRLNKLEFQLLGDLETQKDFSIRIDQIINCSNVEHLHIDTPYSSLYLNIRRLDNGDVMINSGGSFFGGIYRQQHGTKNQSPLDYPALYLNFKLNGNHFNVYPSNTPIKFNH</sequence>
<dbReference type="EMBL" id="GL883024">
    <property type="protein sequence ID" value="EGG16263.1"/>
    <property type="molecule type" value="Genomic_DNA"/>
</dbReference>
<dbReference type="AlphaFoldDB" id="F4Q781"/>
<dbReference type="Proteomes" id="UP000007797">
    <property type="component" value="Unassembled WGS sequence"/>
</dbReference>
<organism evidence="2 3">
    <name type="scientific">Cavenderia fasciculata</name>
    <name type="common">Slime mold</name>
    <name type="synonym">Dictyostelium fasciculatum</name>
    <dbReference type="NCBI Taxonomy" id="261658"/>
    <lineage>
        <taxon>Eukaryota</taxon>
        <taxon>Amoebozoa</taxon>
        <taxon>Evosea</taxon>
        <taxon>Eumycetozoa</taxon>
        <taxon>Dictyostelia</taxon>
        <taxon>Acytosteliales</taxon>
        <taxon>Cavenderiaceae</taxon>
        <taxon>Cavenderia</taxon>
    </lineage>
</organism>
<dbReference type="RefSeq" id="XP_004354647.1">
    <property type="nucleotide sequence ID" value="XM_004354595.1"/>
</dbReference>
<evidence type="ECO:0000256" key="1">
    <source>
        <dbReference type="SAM" id="MobiDB-lite"/>
    </source>
</evidence>
<gene>
    <name evidence="2" type="ORF">DFA_09293</name>
</gene>
<reference evidence="3" key="1">
    <citation type="journal article" date="2011" name="Genome Res.">
        <title>Phylogeny-wide analysis of social amoeba genomes highlights ancient origins for complex intercellular communication.</title>
        <authorList>
            <person name="Heidel A.J."/>
            <person name="Lawal H.M."/>
            <person name="Felder M."/>
            <person name="Schilde C."/>
            <person name="Helps N.R."/>
            <person name="Tunggal B."/>
            <person name="Rivero F."/>
            <person name="John U."/>
            <person name="Schleicher M."/>
            <person name="Eichinger L."/>
            <person name="Platzer M."/>
            <person name="Noegel A.A."/>
            <person name="Schaap P."/>
            <person name="Gloeckner G."/>
        </authorList>
    </citation>
    <scope>NUCLEOTIDE SEQUENCE [LARGE SCALE GENOMIC DNA]</scope>
    <source>
        <strain evidence="3">SH3</strain>
    </source>
</reference>
<protein>
    <submittedName>
        <fullName evidence="2">Uncharacterized protein</fullName>
    </submittedName>
</protein>
<evidence type="ECO:0000313" key="2">
    <source>
        <dbReference type="EMBL" id="EGG16263.1"/>
    </source>
</evidence>
<evidence type="ECO:0000313" key="3">
    <source>
        <dbReference type="Proteomes" id="UP000007797"/>
    </source>
</evidence>
<proteinExistence type="predicted"/>
<feature type="region of interest" description="Disordered" evidence="1">
    <location>
        <begin position="1"/>
        <end position="21"/>
    </location>
</feature>
<dbReference type="KEGG" id="dfa:DFA_09293"/>
<name>F4Q781_CACFS</name>
<accession>F4Q781</accession>